<organism evidence="2 3">
    <name type="scientific">Halomonas fontilapidosi</name>
    <dbReference type="NCBI Taxonomy" id="616675"/>
    <lineage>
        <taxon>Bacteria</taxon>
        <taxon>Pseudomonadati</taxon>
        <taxon>Pseudomonadota</taxon>
        <taxon>Gammaproteobacteria</taxon>
        <taxon>Oceanospirillales</taxon>
        <taxon>Halomonadaceae</taxon>
        <taxon>Halomonas</taxon>
    </lineage>
</organism>
<dbReference type="AlphaFoldDB" id="A0A7W5GXY1"/>
<evidence type="ECO:0000313" key="2">
    <source>
        <dbReference type="EMBL" id="MBB3182717.1"/>
    </source>
</evidence>
<dbReference type="Proteomes" id="UP000563050">
    <property type="component" value="Unassembled WGS sequence"/>
</dbReference>
<feature type="compositionally biased region" description="Polar residues" evidence="1">
    <location>
        <begin position="1"/>
        <end position="13"/>
    </location>
</feature>
<comment type="caution">
    <text evidence="2">The sequence shown here is derived from an EMBL/GenBank/DDBJ whole genome shotgun (WGS) entry which is preliminary data.</text>
</comment>
<accession>A0A7W5GXY1</accession>
<name>A0A7W5GXY1_9GAMM</name>
<evidence type="ECO:0000313" key="3">
    <source>
        <dbReference type="Proteomes" id="UP000563050"/>
    </source>
</evidence>
<keyword evidence="3" id="KW-1185">Reference proteome</keyword>
<proteinExistence type="predicted"/>
<feature type="region of interest" description="Disordered" evidence="1">
    <location>
        <begin position="1"/>
        <end position="47"/>
    </location>
</feature>
<evidence type="ECO:0000256" key="1">
    <source>
        <dbReference type="SAM" id="MobiDB-lite"/>
    </source>
</evidence>
<dbReference type="EMBL" id="JACHXQ010000001">
    <property type="protein sequence ID" value="MBB3182717.1"/>
    <property type="molecule type" value="Genomic_DNA"/>
</dbReference>
<sequence length="71" mass="8175">MKSGKSQAGSFDQTCRLARRSGTIRERKDNTPLHELEADAQREDLPRAQRRYLARLIRRRKAKTPGTNPRG</sequence>
<protein>
    <submittedName>
        <fullName evidence="2">Uncharacterized protein</fullName>
    </submittedName>
</protein>
<feature type="compositionally biased region" description="Basic and acidic residues" evidence="1">
    <location>
        <begin position="23"/>
        <end position="47"/>
    </location>
</feature>
<reference evidence="2 3" key="1">
    <citation type="submission" date="2020-08" db="EMBL/GenBank/DDBJ databases">
        <title>Genomic Encyclopedia of Type Strains, Phase III (KMG-III): the genomes of soil and plant-associated and newly described type strains.</title>
        <authorList>
            <person name="Whitman W."/>
        </authorList>
    </citation>
    <scope>NUCLEOTIDE SEQUENCE [LARGE SCALE GENOMIC DNA]</scope>
    <source>
        <strain evidence="2 3">CECT 7341</strain>
    </source>
</reference>
<gene>
    <name evidence="2" type="ORF">FHR95_000241</name>
</gene>